<accession>A0A1B1BG58</accession>
<evidence type="ECO:0000313" key="7">
    <source>
        <dbReference type="Proteomes" id="UP000092582"/>
    </source>
</evidence>
<comment type="similarity">
    <text evidence="3">Belongs to the acetyltransferase family. RimJ subfamily.</text>
</comment>
<feature type="domain" description="N-acetyltransferase" evidence="5">
    <location>
        <begin position="11"/>
        <end position="176"/>
    </location>
</feature>
<name>A0A1B1BG58_9MICO</name>
<evidence type="ECO:0000259" key="5">
    <source>
        <dbReference type="Pfam" id="PF13302"/>
    </source>
</evidence>
<dbReference type="InterPro" id="IPR000182">
    <property type="entry name" value="GNAT_dom"/>
</dbReference>
<keyword evidence="1 6" id="KW-0808">Transferase</keyword>
<dbReference type="RefSeq" id="WP_066592971.1">
    <property type="nucleotide sequence ID" value="NZ_CP016282.1"/>
</dbReference>
<dbReference type="AlphaFoldDB" id="A0A1B1BG58"/>
<dbReference type="STRING" id="670052.PA27867_0582"/>
<evidence type="ECO:0000313" key="6">
    <source>
        <dbReference type="EMBL" id="ANP71551.1"/>
    </source>
</evidence>
<keyword evidence="2" id="KW-0012">Acyltransferase</keyword>
<sequence length="219" mass="22912">MRPVELSSPLLCLDAPRPADAALVFEYCQDPVMPRYLARLPSPYRFEDATDFVTGYVPDAWAGDLEYTWAVRGAVGPELLGVISLSVPVGSAASVAGPGVGSGSASGSDSQSGTARRTSSIGFWLGGAHRGRGLMVEAQRLVLDWGFSTGLCDAVHWECVVGNLASARAARKAGFRFTGQGPAGIAYRNGTHPPSWKGALHATDDRTPPAGWPAEVVGA</sequence>
<feature type="region of interest" description="Disordered" evidence="4">
    <location>
        <begin position="96"/>
        <end position="115"/>
    </location>
</feature>
<evidence type="ECO:0000256" key="2">
    <source>
        <dbReference type="ARBA" id="ARBA00023315"/>
    </source>
</evidence>
<dbReference type="Gene3D" id="3.40.630.30">
    <property type="match status" value="1"/>
</dbReference>
<dbReference type="InterPro" id="IPR051531">
    <property type="entry name" value="N-acetyltransferase"/>
</dbReference>
<organism evidence="6 7">
    <name type="scientific">Cryobacterium arcticum</name>
    <dbReference type="NCBI Taxonomy" id="670052"/>
    <lineage>
        <taxon>Bacteria</taxon>
        <taxon>Bacillati</taxon>
        <taxon>Actinomycetota</taxon>
        <taxon>Actinomycetes</taxon>
        <taxon>Micrococcales</taxon>
        <taxon>Microbacteriaceae</taxon>
        <taxon>Cryobacterium</taxon>
    </lineage>
</organism>
<reference evidence="6 7" key="1">
    <citation type="submission" date="2016-06" db="EMBL/GenBank/DDBJ databases">
        <title>Genome sequencing of Cryobacterium arcticum PAMC 27867.</title>
        <authorList>
            <person name="Lee J."/>
            <person name="Kim O.-S."/>
        </authorList>
    </citation>
    <scope>NUCLEOTIDE SEQUENCE [LARGE SCALE GENOMIC DNA]</scope>
    <source>
        <strain evidence="6 7">PAMC 27867</strain>
    </source>
</reference>
<dbReference type="EMBL" id="CP016282">
    <property type="protein sequence ID" value="ANP71551.1"/>
    <property type="molecule type" value="Genomic_DNA"/>
</dbReference>
<dbReference type="OrthoDB" id="9795188at2"/>
<dbReference type="InterPro" id="IPR016181">
    <property type="entry name" value="Acyl_CoA_acyltransferase"/>
</dbReference>
<protein>
    <submittedName>
        <fullName evidence="6">Acetyltransferase</fullName>
    </submittedName>
</protein>
<gene>
    <name evidence="6" type="ORF">PA27867_0582</name>
</gene>
<evidence type="ECO:0000256" key="3">
    <source>
        <dbReference type="ARBA" id="ARBA00038502"/>
    </source>
</evidence>
<dbReference type="SUPFAM" id="SSF55729">
    <property type="entry name" value="Acyl-CoA N-acyltransferases (Nat)"/>
    <property type="match status" value="1"/>
</dbReference>
<keyword evidence="7" id="KW-1185">Reference proteome</keyword>
<dbReference type="GO" id="GO:0016747">
    <property type="term" value="F:acyltransferase activity, transferring groups other than amino-acyl groups"/>
    <property type="evidence" value="ECO:0007669"/>
    <property type="project" value="InterPro"/>
</dbReference>
<proteinExistence type="inferred from homology"/>
<dbReference type="Pfam" id="PF13302">
    <property type="entry name" value="Acetyltransf_3"/>
    <property type="match status" value="1"/>
</dbReference>
<dbReference type="Proteomes" id="UP000092582">
    <property type="component" value="Chromosome 1"/>
</dbReference>
<evidence type="ECO:0000256" key="4">
    <source>
        <dbReference type="SAM" id="MobiDB-lite"/>
    </source>
</evidence>
<dbReference type="PANTHER" id="PTHR43792:SF8">
    <property type="entry name" value="[RIBOSOMAL PROTEIN US5]-ALANINE N-ACETYLTRANSFERASE"/>
    <property type="match status" value="1"/>
</dbReference>
<dbReference type="PANTHER" id="PTHR43792">
    <property type="entry name" value="GNAT FAMILY, PUTATIVE (AFU_ORTHOLOGUE AFUA_3G00765)-RELATED-RELATED"/>
    <property type="match status" value="1"/>
</dbReference>
<dbReference type="KEGG" id="cart:PA27867_0582"/>
<evidence type="ECO:0000256" key="1">
    <source>
        <dbReference type="ARBA" id="ARBA00022679"/>
    </source>
</evidence>